<protein>
    <recommendedName>
        <fullName evidence="9">Histone acetyltransferases subunit 3-domain-containing protein</fullName>
    </recommendedName>
</protein>
<dbReference type="STRING" id="1344416.A0A139A9M3"/>
<gene>
    <name evidence="7" type="ORF">M427DRAFT_58622</name>
</gene>
<dbReference type="Pfam" id="PF10198">
    <property type="entry name" value="Ada3"/>
    <property type="match status" value="1"/>
</dbReference>
<evidence type="ECO:0000313" key="8">
    <source>
        <dbReference type="Proteomes" id="UP000070544"/>
    </source>
</evidence>
<dbReference type="EMBL" id="KQ965778">
    <property type="protein sequence ID" value="KXS13368.1"/>
    <property type="molecule type" value="Genomic_DNA"/>
</dbReference>
<accession>A0A139A9M3</accession>
<feature type="region of interest" description="Disordered" evidence="6">
    <location>
        <begin position="554"/>
        <end position="574"/>
    </location>
</feature>
<dbReference type="Proteomes" id="UP000070544">
    <property type="component" value="Unassembled WGS sequence"/>
</dbReference>
<feature type="compositionally biased region" description="Gly residues" evidence="6">
    <location>
        <begin position="554"/>
        <end position="565"/>
    </location>
</feature>
<evidence type="ECO:0000256" key="6">
    <source>
        <dbReference type="SAM" id="MobiDB-lite"/>
    </source>
</evidence>
<keyword evidence="3" id="KW-0805">Transcription regulation</keyword>
<dbReference type="PANTHER" id="PTHR13556:SF2">
    <property type="entry name" value="TRANSCRIPTIONAL ADAPTER 3"/>
    <property type="match status" value="1"/>
</dbReference>
<dbReference type="PANTHER" id="PTHR13556">
    <property type="entry name" value="TRANSCRIPTIONAL ADAPTER 3-RELATED"/>
    <property type="match status" value="1"/>
</dbReference>
<dbReference type="OMA" id="CNIRNDL"/>
<keyword evidence="8" id="KW-1185">Reference proteome</keyword>
<keyword evidence="4" id="KW-0804">Transcription</keyword>
<feature type="region of interest" description="Disordered" evidence="6">
    <location>
        <begin position="91"/>
        <end position="214"/>
    </location>
</feature>
<evidence type="ECO:0008006" key="9">
    <source>
        <dbReference type="Google" id="ProtNLM"/>
    </source>
</evidence>
<dbReference type="AlphaFoldDB" id="A0A139A9M3"/>
<proteinExistence type="inferred from homology"/>
<dbReference type="GO" id="GO:0003713">
    <property type="term" value="F:transcription coactivator activity"/>
    <property type="evidence" value="ECO:0007669"/>
    <property type="project" value="TreeGrafter"/>
</dbReference>
<keyword evidence="5" id="KW-0539">Nucleus</keyword>
<evidence type="ECO:0000256" key="2">
    <source>
        <dbReference type="ARBA" id="ARBA00005330"/>
    </source>
</evidence>
<evidence type="ECO:0000256" key="3">
    <source>
        <dbReference type="ARBA" id="ARBA00023015"/>
    </source>
</evidence>
<organism evidence="7 8">
    <name type="scientific">Gonapodya prolifera (strain JEL478)</name>
    <name type="common">Monoblepharis prolifera</name>
    <dbReference type="NCBI Taxonomy" id="1344416"/>
    <lineage>
        <taxon>Eukaryota</taxon>
        <taxon>Fungi</taxon>
        <taxon>Fungi incertae sedis</taxon>
        <taxon>Chytridiomycota</taxon>
        <taxon>Chytridiomycota incertae sedis</taxon>
        <taxon>Monoblepharidomycetes</taxon>
        <taxon>Monoblepharidales</taxon>
        <taxon>Gonapodyaceae</taxon>
        <taxon>Gonapodya</taxon>
    </lineage>
</organism>
<comment type="similarity">
    <text evidence="2">Belongs to the NGG1 family.</text>
</comment>
<dbReference type="GO" id="GO:0000124">
    <property type="term" value="C:SAGA complex"/>
    <property type="evidence" value="ECO:0007669"/>
    <property type="project" value="TreeGrafter"/>
</dbReference>
<comment type="subcellular location">
    <subcellularLocation>
        <location evidence="1">Nucleus</location>
    </subcellularLocation>
</comment>
<evidence type="ECO:0000256" key="5">
    <source>
        <dbReference type="ARBA" id="ARBA00023242"/>
    </source>
</evidence>
<reference evidence="7 8" key="1">
    <citation type="journal article" date="2015" name="Genome Biol. Evol.">
        <title>Phylogenomic analyses indicate that early fungi evolved digesting cell walls of algal ancestors of land plants.</title>
        <authorList>
            <person name="Chang Y."/>
            <person name="Wang S."/>
            <person name="Sekimoto S."/>
            <person name="Aerts A.L."/>
            <person name="Choi C."/>
            <person name="Clum A."/>
            <person name="LaButti K.M."/>
            <person name="Lindquist E.A."/>
            <person name="Yee Ngan C."/>
            <person name="Ohm R.A."/>
            <person name="Salamov A.A."/>
            <person name="Grigoriev I.V."/>
            <person name="Spatafora J.W."/>
            <person name="Berbee M.L."/>
        </authorList>
    </citation>
    <scope>NUCLEOTIDE SEQUENCE [LARGE SCALE GENOMIC DNA]</scope>
    <source>
        <strain evidence="7 8">JEL478</strain>
    </source>
</reference>
<evidence type="ECO:0000256" key="4">
    <source>
        <dbReference type="ARBA" id="ARBA00023163"/>
    </source>
</evidence>
<dbReference type="GO" id="GO:0005634">
    <property type="term" value="C:nucleus"/>
    <property type="evidence" value="ECO:0007669"/>
    <property type="project" value="UniProtKB-SubCell"/>
</dbReference>
<feature type="region of interest" description="Disordered" evidence="6">
    <location>
        <begin position="465"/>
        <end position="486"/>
    </location>
</feature>
<name>A0A139A9M3_GONPJ</name>
<evidence type="ECO:0000313" key="7">
    <source>
        <dbReference type="EMBL" id="KXS13368.1"/>
    </source>
</evidence>
<dbReference type="GO" id="GO:0006357">
    <property type="term" value="P:regulation of transcription by RNA polymerase II"/>
    <property type="evidence" value="ECO:0007669"/>
    <property type="project" value="TreeGrafter"/>
</dbReference>
<dbReference type="OrthoDB" id="1232at2759"/>
<dbReference type="InterPro" id="IPR019340">
    <property type="entry name" value="Histone_AcTrfase_su3"/>
</dbReference>
<sequence>MDSPSPLPAPARMEWPFDLTQIEPVTSTQGDLLNYLLQTLSSEDINEVQRTTGYIPITGELSRLHNDLEAAAQRKREVIEAYKLRIPELEAAAEGRPRPPRPAPAPMLQRPKPLPDYASLGDPHKRKRDESAETGSLGRRSSPPPTSHSQGSKPPAAPKPKQTKPRPTAPKPKSKAHAGASDTRGPGADAPGPGEEGFDGDYSRVTKPQNQTPTDAFWRFADQYLRSITEEDMAWLMSKGEDRTLYMIPPLGRPYRAQWEEQDRQLRIGAGLPHSSSIPPPLGPPAQTLDIRPHLTHTPRDQEKVKEYGEDVDKDIVVGGDMYLGHFTERVVAGLLHENVLTFVEDAGGEQREEVEKIAKGVEARTRADLVGLEETLKRELRDIGLLGDDDVDWSTTEDDDVSVQLRILQRKLRDKIDANHARKLRVLEVARRWKAYQEYREVVEHIERQLEAVYVRRFRSIKKKKPPVPNAPPTRPNFRPGQTDPDHVAELIAKRRKFVKDLGDKMFPRREFGGEPKTTSIFDDEERAVLKEEGPVPQVGAAVGGGVGGTGVGGGAGAGIGVGAAGAVQPVPV</sequence>
<evidence type="ECO:0000256" key="1">
    <source>
        <dbReference type="ARBA" id="ARBA00004123"/>
    </source>
</evidence>